<gene>
    <name evidence="1" type="ORF">CDAR_474081</name>
</gene>
<name>A0AAV4SKE9_9ARAC</name>
<keyword evidence="2" id="KW-1185">Reference proteome</keyword>
<accession>A0AAV4SKE9</accession>
<sequence>MVSLRNQAASKTECEDDPISVPSAMGLANTVSIAWEGRSFLDSQHQCRRVCSSLIKLTSHEAIEAGSIRKFEE</sequence>
<evidence type="ECO:0000313" key="2">
    <source>
        <dbReference type="Proteomes" id="UP001054837"/>
    </source>
</evidence>
<comment type="caution">
    <text evidence="1">The sequence shown here is derived from an EMBL/GenBank/DDBJ whole genome shotgun (WGS) entry which is preliminary data.</text>
</comment>
<dbReference type="AlphaFoldDB" id="A0AAV4SKE9"/>
<proteinExistence type="predicted"/>
<dbReference type="EMBL" id="BPLQ01007944">
    <property type="protein sequence ID" value="GIY33459.1"/>
    <property type="molecule type" value="Genomic_DNA"/>
</dbReference>
<dbReference type="Proteomes" id="UP001054837">
    <property type="component" value="Unassembled WGS sequence"/>
</dbReference>
<evidence type="ECO:0000313" key="1">
    <source>
        <dbReference type="EMBL" id="GIY33459.1"/>
    </source>
</evidence>
<organism evidence="1 2">
    <name type="scientific">Caerostris darwini</name>
    <dbReference type="NCBI Taxonomy" id="1538125"/>
    <lineage>
        <taxon>Eukaryota</taxon>
        <taxon>Metazoa</taxon>
        <taxon>Ecdysozoa</taxon>
        <taxon>Arthropoda</taxon>
        <taxon>Chelicerata</taxon>
        <taxon>Arachnida</taxon>
        <taxon>Araneae</taxon>
        <taxon>Araneomorphae</taxon>
        <taxon>Entelegynae</taxon>
        <taxon>Araneoidea</taxon>
        <taxon>Araneidae</taxon>
        <taxon>Caerostris</taxon>
    </lineage>
</organism>
<reference evidence="1 2" key="1">
    <citation type="submission" date="2021-06" db="EMBL/GenBank/DDBJ databases">
        <title>Caerostris darwini draft genome.</title>
        <authorList>
            <person name="Kono N."/>
            <person name="Arakawa K."/>
        </authorList>
    </citation>
    <scope>NUCLEOTIDE SEQUENCE [LARGE SCALE GENOMIC DNA]</scope>
</reference>
<protein>
    <submittedName>
        <fullName evidence="1">Uncharacterized protein</fullName>
    </submittedName>
</protein>